<dbReference type="GO" id="GO:0050152">
    <property type="term" value="F:omega-amidase activity"/>
    <property type="evidence" value="ECO:0007669"/>
    <property type="project" value="TreeGrafter"/>
</dbReference>
<name>A0A9D1R3H1_9FIRM</name>
<gene>
    <name evidence="2" type="ORF">H9742_01750</name>
</gene>
<keyword evidence="2" id="KW-0378">Hydrolase</keyword>
<sequence length="286" mass="32556">MQVAMTQMNMVWENREANLKKGEALVKRAREEGAELVIFPEMSFTGFSMNLDIAAEEVLRWELLQAEAVPVTPSAQKVLEWSLAYDMAVIFGYVIKREGRGVNCLMAADRGRVSAYYEKIHPFTYGEEGKYFTGGSRLSKCTLGDISFGMFICYDLRFPEIFQAVSRDCTAAVVIANWPRERLEHWRALLQARAIENQCYLLGVNRIGEGGGLTYAESSICFDPYGRQVPGHQVILEKGKEEADGNEDAFGDSLIFVELEPQMAVEYRNRFPLKQDRREELYRSLL</sequence>
<dbReference type="Proteomes" id="UP000824265">
    <property type="component" value="Unassembled WGS sequence"/>
</dbReference>
<dbReference type="Pfam" id="PF00795">
    <property type="entry name" value="CN_hydrolase"/>
    <property type="match status" value="1"/>
</dbReference>
<reference evidence="2" key="2">
    <citation type="submission" date="2021-04" db="EMBL/GenBank/DDBJ databases">
        <authorList>
            <person name="Gilroy R."/>
        </authorList>
    </citation>
    <scope>NUCLEOTIDE SEQUENCE</scope>
    <source>
        <strain evidence="2">CHK195-6426</strain>
    </source>
</reference>
<dbReference type="PROSITE" id="PS50263">
    <property type="entry name" value="CN_HYDROLASE"/>
    <property type="match status" value="1"/>
</dbReference>
<evidence type="ECO:0000313" key="3">
    <source>
        <dbReference type="Proteomes" id="UP000824265"/>
    </source>
</evidence>
<dbReference type="PANTHER" id="PTHR47799">
    <property type="entry name" value="OMEGA-AMIDASE YAFV"/>
    <property type="match status" value="1"/>
</dbReference>
<dbReference type="AlphaFoldDB" id="A0A9D1R3H1"/>
<dbReference type="InterPro" id="IPR003010">
    <property type="entry name" value="C-N_Hydrolase"/>
</dbReference>
<accession>A0A9D1R3H1</accession>
<organism evidence="2 3">
    <name type="scientific">Candidatus Acetatifactor stercoripullorum</name>
    <dbReference type="NCBI Taxonomy" id="2838414"/>
    <lineage>
        <taxon>Bacteria</taxon>
        <taxon>Bacillati</taxon>
        <taxon>Bacillota</taxon>
        <taxon>Clostridia</taxon>
        <taxon>Lachnospirales</taxon>
        <taxon>Lachnospiraceae</taxon>
        <taxon>Acetatifactor</taxon>
    </lineage>
</organism>
<dbReference type="PANTHER" id="PTHR47799:SF1">
    <property type="entry name" value="OMEGA-AMIDASE YAFV"/>
    <property type="match status" value="1"/>
</dbReference>
<proteinExistence type="predicted"/>
<dbReference type="Gene3D" id="3.60.110.10">
    <property type="entry name" value="Carbon-nitrogen hydrolase"/>
    <property type="match status" value="1"/>
</dbReference>
<protein>
    <submittedName>
        <fullName evidence="2">Carbon-nitrogen family hydrolase</fullName>
    </submittedName>
</protein>
<dbReference type="InterPro" id="IPR052737">
    <property type="entry name" value="Omega-amidase_YafV"/>
</dbReference>
<dbReference type="InterPro" id="IPR036526">
    <property type="entry name" value="C-N_Hydrolase_sf"/>
</dbReference>
<feature type="domain" description="CN hydrolase" evidence="1">
    <location>
        <begin position="1"/>
        <end position="261"/>
    </location>
</feature>
<dbReference type="GO" id="GO:0106008">
    <property type="term" value="F:2-oxoglutaramate amidase activity"/>
    <property type="evidence" value="ECO:0007669"/>
    <property type="project" value="TreeGrafter"/>
</dbReference>
<evidence type="ECO:0000313" key="2">
    <source>
        <dbReference type="EMBL" id="HIW80244.1"/>
    </source>
</evidence>
<reference evidence="2" key="1">
    <citation type="journal article" date="2021" name="PeerJ">
        <title>Extensive microbial diversity within the chicken gut microbiome revealed by metagenomics and culture.</title>
        <authorList>
            <person name="Gilroy R."/>
            <person name="Ravi A."/>
            <person name="Getino M."/>
            <person name="Pursley I."/>
            <person name="Horton D.L."/>
            <person name="Alikhan N.F."/>
            <person name="Baker D."/>
            <person name="Gharbi K."/>
            <person name="Hall N."/>
            <person name="Watson M."/>
            <person name="Adriaenssens E.M."/>
            <person name="Foster-Nyarko E."/>
            <person name="Jarju S."/>
            <person name="Secka A."/>
            <person name="Antonio M."/>
            <person name="Oren A."/>
            <person name="Chaudhuri R.R."/>
            <person name="La Ragione R."/>
            <person name="Hildebrand F."/>
            <person name="Pallen M.J."/>
        </authorList>
    </citation>
    <scope>NUCLEOTIDE SEQUENCE</scope>
    <source>
        <strain evidence="2">CHK195-6426</strain>
    </source>
</reference>
<dbReference type="SUPFAM" id="SSF56317">
    <property type="entry name" value="Carbon-nitrogen hydrolase"/>
    <property type="match status" value="1"/>
</dbReference>
<comment type="caution">
    <text evidence="2">The sequence shown here is derived from an EMBL/GenBank/DDBJ whole genome shotgun (WGS) entry which is preliminary data.</text>
</comment>
<dbReference type="EMBL" id="DXGH01000008">
    <property type="protein sequence ID" value="HIW80244.1"/>
    <property type="molecule type" value="Genomic_DNA"/>
</dbReference>
<evidence type="ECO:0000259" key="1">
    <source>
        <dbReference type="PROSITE" id="PS50263"/>
    </source>
</evidence>